<dbReference type="EMBL" id="UOES01000086">
    <property type="protein sequence ID" value="VAW26328.1"/>
    <property type="molecule type" value="Genomic_DNA"/>
</dbReference>
<sequence length="68" mass="7774">PNPSYTQVYIDWHAELFNFFITDLAGKIVKSGSGHSKIEVDLSQIRTGQYVLEVSNAKDRITRKLTIY</sequence>
<evidence type="ECO:0000259" key="1">
    <source>
        <dbReference type="Pfam" id="PF18962"/>
    </source>
</evidence>
<gene>
    <name evidence="2" type="ORF">MNBD_BACTEROID06-1749</name>
</gene>
<feature type="non-terminal residue" evidence="2">
    <location>
        <position position="1"/>
    </location>
</feature>
<reference evidence="2" key="1">
    <citation type="submission" date="2018-06" db="EMBL/GenBank/DDBJ databases">
        <authorList>
            <person name="Zhirakovskaya E."/>
        </authorList>
    </citation>
    <scope>NUCLEOTIDE SEQUENCE</scope>
</reference>
<dbReference type="NCBIfam" id="TIGR04183">
    <property type="entry name" value="Por_Secre_tail"/>
    <property type="match status" value="1"/>
</dbReference>
<dbReference type="AlphaFoldDB" id="A0A3B0U7H6"/>
<dbReference type="InterPro" id="IPR026444">
    <property type="entry name" value="Secre_tail"/>
</dbReference>
<proteinExistence type="predicted"/>
<protein>
    <recommendedName>
        <fullName evidence="1">Secretion system C-terminal sorting domain-containing protein</fullName>
    </recommendedName>
</protein>
<accession>A0A3B0U7H6</accession>
<name>A0A3B0U7H6_9ZZZZ</name>
<dbReference type="Pfam" id="PF18962">
    <property type="entry name" value="Por_Secre_tail"/>
    <property type="match status" value="1"/>
</dbReference>
<evidence type="ECO:0000313" key="2">
    <source>
        <dbReference type="EMBL" id="VAW26328.1"/>
    </source>
</evidence>
<feature type="domain" description="Secretion system C-terminal sorting" evidence="1">
    <location>
        <begin position="1"/>
        <end position="67"/>
    </location>
</feature>
<organism evidence="2">
    <name type="scientific">hydrothermal vent metagenome</name>
    <dbReference type="NCBI Taxonomy" id="652676"/>
    <lineage>
        <taxon>unclassified sequences</taxon>
        <taxon>metagenomes</taxon>
        <taxon>ecological metagenomes</taxon>
    </lineage>
</organism>